<gene>
    <name evidence="10" type="primary">Tnfrsf1b</name>
</gene>
<feature type="compositionally biased region" description="Low complexity" evidence="6">
    <location>
        <begin position="415"/>
        <end position="428"/>
    </location>
</feature>
<feature type="repeat" description="TNFR-Cys" evidence="5">
    <location>
        <begin position="205"/>
        <end position="247"/>
    </location>
</feature>
<dbReference type="CDD" id="cd10577">
    <property type="entry name" value="TNFRSF1B"/>
    <property type="match status" value="1"/>
</dbReference>
<evidence type="ECO:0000256" key="6">
    <source>
        <dbReference type="SAM" id="MobiDB-lite"/>
    </source>
</evidence>
<dbReference type="Gene3D" id="2.10.50.10">
    <property type="entry name" value="Tumor Necrosis Factor Receptor, subunit A, domain 2"/>
    <property type="match status" value="2"/>
</dbReference>
<keyword evidence="9" id="KW-1185">Reference proteome</keyword>
<dbReference type="SUPFAM" id="SSF57586">
    <property type="entry name" value="TNF receptor-like"/>
    <property type="match status" value="2"/>
</dbReference>
<feature type="disulfide bond" evidence="5">
    <location>
        <begin position="140"/>
        <end position="153"/>
    </location>
</feature>
<feature type="disulfide bond" evidence="5">
    <location>
        <begin position="143"/>
        <end position="161"/>
    </location>
</feature>
<keyword evidence="4" id="KW-0325">Glycoprotein</keyword>
<dbReference type="GO" id="GO:0031643">
    <property type="term" value="P:positive regulation of myelination"/>
    <property type="evidence" value="ECO:0007669"/>
    <property type="project" value="TreeGrafter"/>
</dbReference>
<dbReference type="RefSeq" id="XP_023555233.1">
    <property type="nucleotide sequence ID" value="XM_023699465.1"/>
</dbReference>
<dbReference type="InParanoid" id="A0A6P6D6I9"/>
<feature type="transmembrane region" description="Helical" evidence="7">
    <location>
        <begin position="344"/>
        <end position="369"/>
    </location>
</feature>
<dbReference type="InterPro" id="IPR033996">
    <property type="entry name" value="TNFRSF1B_N"/>
</dbReference>
<feature type="compositionally biased region" description="Polar residues" evidence="6">
    <location>
        <begin position="468"/>
        <end position="489"/>
    </location>
</feature>
<dbReference type="PROSITE" id="PS00652">
    <property type="entry name" value="TNFR_NGFR_1"/>
    <property type="match status" value="2"/>
</dbReference>
<dbReference type="InterPro" id="IPR001368">
    <property type="entry name" value="TNFR/NGFR_Cys_rich_reg"/>
</dbReference>
<feature type="compositionally biased region" description="Polar residues" evidence="6">
    <location>
        <begin position="440"/>
        <end position="452"/>
    </location>
</feature>
<feature type="region of interest" description="Disordered" evidence="6">
    <location>
        <begin position="468"/>
        <end position="516"/>
    </location>
</feature>
<dbReference type="PANTHER" id="PTHR47386:SF1">
    <property type="entry name" value="TUMOR NECROSIS FACTOR RECEPTOR SUPERFAMILY MEMBER 1B"/>
    <property type="match status" value="1"/>
</dbReference>
<feature type="repeat" description="TNFR-Cys" evidence="5">
    <location>
        <begin position="125"/>
        <end position="161"/>
    </location>
</feature>
<evidence type="ECO:0000313" key="9">
    <source>
        <dbReference type="Proteomes" id="UP000515203"/>
    </source>
</evidence>
<organism evidence="9 10">
    <name type="scientific">Octodon degus</name>
    <name type="common">Degu</name>
    <name type="synonym">Sciurus degus</name>
    <dbReference type="NCBI Taxonomy" id="10160"/>
    <lineage>
        <taxon>Eukaryota</taxon>
        <taxon>Metazoa</taxon>
        <taxon>Chordata</taxon>
        <taxon>Craniata</taxon>
        <taxon>Vertebrata</taxon>
        <taxon>Euteleostomi</taxon>
        <taxon>Mammalia</taxon>
        <taxon>Eutheria</taxon>
        <taxon>Euarchontoglires</taxon>
        <taxon>Glires</taxon>
        <taxon>Rodentia</taxon>
        <taxon>Hystricomorpha</taxon>
        <taxon>Octodontidae</taxon>
        <taxon>Octodon</taxon>
    </lineage>
</organism>
<evidence type="ECO:0000256" key="2">
    <source>
        <dbReference type="ARBA" id="ARBA00022737"/>
    </source>
</evidence>
<dbReference type="Proteomes" id="UP000515203">
    <property type="component" value="Unplaced"/>
</dbReference>
<keyword evidence="3 5" id="KW-1015">Disulfide bond</keyword>
<evidence type="ECO:0000256" key="3">
    <source>
        <dbReference type="ARBA" id="ARBA00023157"/>
    </source>
</evidence>
<accession>A0A6P6D6I9</accession>
<evidence type="ECO:0000256" key="4">
    <source>
        <dbReference type="ARBA" id="ARBA00023180"/>
    </source>
</evidence>
<dbReference type="FunFam" id="2.10.50.10:FF:000036">
    <property type="entry name" value="Tumor necrosis factor receptor superfamily member 1B"/>
    <property type="match status" value="1"/>
</dbReference>
<sequence>MTWMGSGRCCCLGPGSRRTTRAAFPLPRCAGGLPGRGQLASQLDSQCPQHSGHGEQASDGSCVKRAARPASTEALGTVRPCAKVRQDACALGPQPHSLPEAALHVGTRDVFMPYTPEPGSSYPPKCRTREYYESTAGLCCSKCPPGQHLKALCTKTSDTLCAPCEDSTYTQIWNWVLTCFSCGAPCSLDQVETQACTPQRNRVCSCKPGRFCMLGMQDGCRQCRPLRKCSPGYGVVRLGTATSDVLCAACAPGTFSDTLSSTDACRPHRNCSTVAIPGNATVDAVCASVPPTLGAAPGPARTPRSVSPRAQPGKPTPGLSTVPSTAPLLPVGFELPTGKSKNGLSLPIGLIVGLTALGLLIIGLVNCVIVTQRKKKPSCLQREAKVPHVPVDKIRGVTGTEQQLLLTAAPSSSFSSLESSASATGTSTDKTKASGETGASPGTSESQPGGHGTQVNVTCIVNVCSSSEHSPRCPSQASATTEDVDTSPSGCPKDEQVPFSQEERPFQSLRETPETLLQSLEKSLPLGVLDQGMKLG</sequence>
<dbReference type="FunCoup" id="A0A6P6D6I9">
    <property type="interactions" value="489"/>
</dbReference>
<feature type="compositionally biased region" description="Basic and acidic residues" evidence="6">
    <location>
        <begin position="492"/>
        <end position="505"/>
    </location>
</feature>
<dbReference type="GO" id="GO:0005031">
    <property type="term" value="F:tumor necrosis factor receptor activity"/>
    <property type="evidence" value="ECO:0007669"/>
    <property type="project" value="InterPro"/>
</dbReference>
<keyword evidence="7" id="KW-0812">Transmembrane</keyword>
<feature type="repeat" description="TNFR-Cys" evidence="5">
    <location>
        <begin position="163"/>
        <end position="204"/>
    </location>
</feature>
<dbReference type="AlphaFoldDB" id="A0A6P6D6I9"/>
<dbReference type="GO" id="GO:0006954">
    <property type="term" value="P:inflammatory response"/>
    <property type="evidence" value="ECO:0007669"/>
    <property type="project" value="InterPro"/>
</dbReference>
<keyword evidence="2" id="KW-0677">Repeat</keyword>
<dbReference type="GO" id="GO:0002724">
    <property type="term" value="P:regulation of T cell cytokine production"/>
    <property type="evidence" value="ECO:0007669"/>
    <property type="project" value="TreeGrafter"/>
</dbReference>
<dbReference type="CTD" id="7133"/>
<dbReference type="SMART" id="SM00208">
    <property type="entry name" value="TNFR"/>
    <property type="match status" value="4"/>
</dbReference>
<proteinExistence type="predicted"/>
<keyword evidence="7" id="KW-1133">Transmembrane helix</keyword>
<feature type="region of interest" description="Disordered" evidence="6">
    <location>
        <begin position="40"/>
        <end position="61"/>
    </location>
</feature>
<feature type="domain" description="TNFR-Cys" evidence="8">
    <location>
        <begin position="163"/>
        <end position="204"/>
    </location>
</feature>
<keyword evidence="1" id="KW-0732">Signal</keyword>
<dbReference type="FunFam" id="2.10.50.10:FF:000007">
    <property type="entry name" value="TNF receptor superfamily member 14"/>
    <property type="match status" value="1"/>
</dbReference>
<feature type="compositionally biased region" description="Polar residues" evidence="6">
    <location>
        <begin position="40"/>
        <end position="49"/>
    </location>
</feature>
<feature type="region of interest" description="Disordered" evidence="6">
    <location>
        <begin position="295"/>
        <end position="323"/>
    </location>
</feature>
<feature type="domain" description="TNFR-Cys" evidence="8">
    <location>
        <begin position="205"/>
        <end position="247"/>
    </location>
</feature>
<dbReference type="GO" id="GO:0016020">
    <property type="term" value="C:membrane"/>
    <property type="evidence" value="ECO:0007669"/>
    <property type="project" value="InterPro"/>
</dbReference>
<dbReference type="GO" id="GO:0043120">
    <property type="term" value="F:tumor necrosis factor binding"/>
    <property type="evidence" value="ECO:0007669"/>
    <property type="project" value="TreeGrafter"/>
</dbReference>
<feature type="region of interest" description="Disordered" evidence="6">
    <location>
        <begin position="415"/>
        <end position="452"/>
    </location>
</feature>
<evidence type="ECO:0000256" key="7">
    <source>
        <dbReference type="SAM" id="Phobius"/>
    </source>
</evidence>
<feature type="domain" description="TNFR-Cys" evidence="8">
    <location>
        <begin position="125"/>
        <end position="161"/>
    </location>
</feature>
<evidence type="ECO:0000259" key="8">
    <source>
        <dbReference type="PROSITE" id="PS50050"/>
    </source>
</evidence>
<dbReference type="PRINTS" id="PR01919">
    <property type="entry name" value="TNFACTORR1B"/>
</dbReference>
<dbReference type="GeneID" id="101583433"/>
<feature type="disulfide bond" evidence="5">
    <location>
        <begin position="186"/>
        <end position="204"/>
    </location>
</feature>
<dbReference type="InterPro" id="IPR051670">
    <property type="entry name" value="TNF_chemokine_rcpt-like"/>
</dbReference>
<comment type="caution">
    <text evidence="5">Lacks conserved residue(s) required for the propagation of feature annotation.</text>
</comment>
<reference evidence="10" key="1">
    <citation type="submission" date="2025-08" db="UniProtKB">
        <authorList>
            <consortium name="RefSeq"/>
        </authorList>
    </citation>
    <scope>IDENTIFICATION</scope>
</reference>
<dbReference type="OrthoDB" id="9450607at2759"/>
<keyword evidence="7" id="KW-0472">Membrane</keyword>
<name>A0A6P6D6I9_OCTDE</name>
<dbReference type="InterPro" id="IPR020411">
    <property type="entry name" value="TNFR_1B"/>
</dbReference>
<evidence type="ECO:0000256" key="1">
    <source>
        <dbReference type="ARBA" id="ARBA00022729"/>
    </source>
</evidence>
<feature type="disulfide bond" evidence="5">
    <location>
        <begin position="164"/>
        <end position="179"/>
    </location>
</feature>
<keyword evidence="10" id="KW-0675">Receptor</keyword>
<feature type="disulfide bond" evidence="5">
    <location>
        <begin position="229"/>
        <end position="247"/>
    </location>
</feature>
<dbReference type="PROSITE" id="PS50050">
    <property type="entry name" value="TNFR_NGFR_2"/>
    <property type="match status" value="3"/>
</dbReference>
<dbReference type="PANTHER" id="PTHR47386">
    <property type="entry name" value="TUMOR NECROSIS FACTOR RECEPTOR SUPERFAMILY MEMBER 1B"/>
    <property type="match status" value="1"/>
</dbReference>
<dbReference type="GO" id="GO:0042129">
    <property type="term" value="P:regulation of T cell proliferation"/>
    <property type="evidence" value="ECO:0007669"/>
    <property type="project" value="TreeGrafter"/>
</dbReference>
<dbReference type="GO" id="GO:0051044">
    <property type="term" value="P:positive regulation of membrane protein ectodomain proteolysis"/>
    <property type="evidence" value="ECO:0007669"/>
    <property type="project" value="TreeGrafter"/>
</dbReference>
<dbReference type="GO" id="GO:0048714">
    <property type="term" value="P:positive regulation of oligodendrocyte differentiation"/>
    <property type="evidence" value="ECO:0007669"/>
    <property type="project" value="TreeGrafter"/>
</dbReference>
<evidence type="ECO:0000256" key="5">
    <source>
        <dbReference type="PROSITE-ProRule" id="PRU00206"/>
    </source>
</evidence>
<protein>
    <submittedName>
        <fullName evidence="10">Tumor necrosis factor receptor superfamily member 1B isoform X1</fullName>
    </submittedName>
</protein>
<evidence type="ECO:0000313" key="10">
    <source>
        <dbReference type="RefSeq" id="XP_023555233.1"/>
    </source>
</evidence>
<dbReference type="GO" id="GO:0150079">
    <property type="term" value="P:negative regulation of neuroinflammatory response"/>
    <property type="evidence" value="ECO:0007669"/>
    <property type="project" value="TreeGrafter"/>
</dbReference>
<dbReference type="GO" id="GO:0097191">
    <property type="term" value="P:extrinsic apoptotic signaling pathway"/>
    <property type="evidence" value="ECO:0007669"/>
    <property type="project" value="TreeGrafter"/>
</dbReference>
<dbReference type="Pfam" id="PF00020">
    <property type="entry name" value="TNFR_c6"/>
    <property type="match status" value="2"/>
</dbReference>
<dbReference type="GO" id="GO:0008630">
    <property type="term" value="P:intrinsic apoptotic signaling pathway in response to DNA damage"/>
    <property type="evidence" value="ECO:0007669"/>
    <property type="project" value="TreeGrafter"/>
</dbReference>